<name>A0A1H1RTY3_9ACTN</name>
<evidence type="ECO:0000313" key="2">
    <source>
        <dbReference type="EMBL" id="SDS39191.1"/>
    </source>
</evidence>
<protein>
    <submittedName>
        <fullName evidence="2">Uncharacterized protein</fullName>
    </submittedName>
</protein>
<feature type="transmembrane region" description="Helical" evidence="1">
    <location>
        <begin position="116"/>
        <end position="135"/>
    </location>
</feature>
<keyword evidence="1" id="KW-0812">Transmembrane</keyword>
<dbReference type="AlphaFoldDB" id="A0A1H1RTY3"/>
<proteinExistence type="predicted"/>
<gene>
    <name evidence="2" type="ORF">SAMN04489717_2548</name>
</gene>
<dbReference type="OrthoDB" id="582306at2"/>
<feature type="transmembrane region" description="Helical" evidence="1">
    <location>
        <begin position="269"/>
        <end position="289"/>
    </location>
</feature>
<organism evidence="2 3">
    <name type="scientific">Actinopolymorpha singaporensis</name>
    <dbReference type="NCBI Taxonomy" id="117157"/>
    <lineage>
        <taxon>Bacteria</taxon>
        <taxon>Bacillati</taxon>
        <taxon>Actinomycetota</taxon>
        <taxon>Actinomycetes</taxon>
        <taxon>Propionibacteriales</taxon>
        <taxon>Actinopolymorphaceae</taxon>
        <taxon>Actinopolymorpha</taxon>
    </lineage>
</organism>
<feature type="transmembrane region" description="Helical" evidence="1">
    <location>
        <begin position="214"/>
        <end position="233"/>
    </location>
</feature>
<evidence type="ECO:0000313" key="3">
    <source>
        <dbReference type="Proteomes" id="UP000198983"/>
    </source>
</evidence>
<evidence type="ECO:0000256" key="1">
    <source>
        <dbReference type="SAM" id="Phobius"/>
    </source>
</evidence>
<feature type="transmembrane region" description="Helical" evidence="1">
    <location>
        <begin position="62"/>
        <end position="80"/>
    </location>
</feature>
<feature type="transmembrane region" description="Helical" evidence="1">
    <location>
        <begin position="187"/>
        <end position="205"/>
    </location>
</feature>
<feature type="transmembrane region" description="Helical" evidence="1">
    <location>
        <begin position="21"/>
        <end position="42"/>
    </location>
</feature>
<dbReference type="Proteomes" id="UP000198983">
    <property type="component" value="Chromosome I"/>
</dbReference>
<feature type="transmembrane region" description="Helical" evidence="1">
    <location>
        <begin position="92"/>
        <end position="110"/>
    </location>
</feature>
<keyword evidence="1" id="KW-1133">Transmembrane helix</keyword>
<sequence length="291" mass="31739">MTTDQLTNTAPPRRRDRPLWIAVRHYLEMVVAMVAGMVLLGPVWTTATAVFGGREILDRSDVGALVMATNMAVGMAIWMRHRRHGWTPIAQMSAAMYVPFGLFLVPYWLGAVSGDVMLVGGHLLMLPAMAVAMLLRPGEYAHHNHHRVPAPGPSRARRVGAAVARRWPSLLALVVTVSAWVNDPLPVEPWLLLVLSGGYLVFGLWRREFGNRRVLAIQLAGLAAYVLLALAAAGADERLAAVLVAAGWLAHAGWDLAHHRARAVVPRAYAEGCMVFDVVVGVTILLALWPR</sequence>
<reference evidence="2 3" key="1">
    <citation type="submission" date="2016-10" db="EMBL/GenBank/DDBJ databases">
        <authorList>
            <person name="de Groot N.N."/>
        </authorList>
    </citation>
    <scope>NUCLEOTIDE SEQUENCE [LARGE SCALE GENOMIC DNA]</scope>
    <source>
        <strain evidence="2 3">DSM 22024</strain>
    </source>
</reference>
<dbReference type="EMBL" id="LT629732">
    <property type="protein sequence ID" value="SDS39191.1"/>
    <property type="molecule type" value="Genomic_DNA"/>
</dbReference>
<dbReference type="STRING" id="117157.SAMN04489717_2548"/>
<accession>A0A1H1RTY3</accession>
<keyword evidence="1" id="KW-0472">Membrane</keyword>
<keyword evidence="3" id="KW-1185">Reference proteome</keyword>
<dbReference type="RefSeq" id="WP_092653495.1">
    <property type="nucleotide sequence ID" value="NZ_LT629732.1"/>
</dbReference>